<dbReference type="Pfam" id="PF12833">
    <property type="entry name" value="HTH_18"/>
    <property type="match status" value="1"/>
</dbReference>
<dbReference type="RefSeq" id="WP_091187347.1">
    <property type="nucleotide sequence ID" value="NZ_FOMT01000003.1"/>
</dbReference>
<dbReference type="InterPro" id="IPR018060">
    <property type="entry name" value="HTH_AraC"/>
</dbReference>
<accession>A0A1I2BCD3</accession>
<dbReference type="STRING" id="1045775.SAMN05216378_3464"/>
<sequence>MNYQLLIVDDEVLAIEGVKADLDLPKLGIAKLLTAINIRQAKDLFESERIDILLCDIEMPQGSGFDLLSWVQEHYPNTATIFFTSHANFKYAKEALQLGSLDYLLKPVRAADLENAIRKAQAVIDRSSEMNRNSQSHQLWLKHHTFIIERFWVDLINHSTPSKPAAIRDQVERHHIPISDESVFLPILISIKRWKKGLDRRDEKILEYALRKSAEEMLIGDHSNGICFPLDRGMLLVILVTNRGTSWDYDYLINAFQQYTDSCNHYFYCDLSCYFGKTVEACEMADMVAELRRRDRNNVVFANQLFLHDDNWSSMPPVKLPALGVVASLLKTGTKDAVVHEVEAIVNNLVHNQGIDAGTLHQFNQNFTQVVYSFLNLRGIEANQLFGDEESRQISESAVLSLTNMMAWVHHAVSKAMNHAEVVKETEKIVRSVKSYISLHLDQDMTREMIADQVFLHPDYLTRIFKKETGYALSDYIVLEKIKVARELLSQTDRPVSSIASTLGYTNFSYFTKLFKKHAGIGPMEYRNQFSAANKS</sequence>
<dbReference type="Pfam" id="PF00072">
    <property type="entry name" value="Response_reg"/>
    <property type="match status" value="1"/>
</dbReference>
<dbReference type="SUPFAM" id="SSF52172">
    <property type="entry name" value="CheY-like"/>
    <property type="match status" value="1"/>
</dbReference>
<dbReference type="InterPro" id="IPR020449">
    <property type="entry name" value="Tscrpt_reg_AraC-type_HTH"/>
</dbReference>
<evidence type="ECO:0000313" key="8">
    <source>
        <dbReference type="Proteomes" id="UP000198855"/>
    </source>
</evidence>
<evidence type="ECO:0000259" key="6">
    <source>
        <dbReference type="PROSITE" id="PS50110"/>
    </source>
</evidence>
<dbReference type="PANTHER" id="PTHR43280:SF2">
    <property type="entry name" value="HTH-TYPE TRANSCRIPTIONAL REGULATOR EXSA"/>
    <property type="match status" value="1"/>
</dbReference>
<dbReference type="InterPro" id="IPR001789">
    <property type="entry name" value="Sig_transdc_resp-reg_receiver"/>
</dbReference>
<dbReference type="GO" id="GO:0000160">
    <property type="term" value="P:phosphorelay signal transduction system"/>
    <property type="evidence" value="ECO:0007669"/>
    <property type="project" value="InterPro"/>
</dbReference>
<dbReference type="CDD" id="cd17536">
    <property type="entry name" value="REC_YesN-like"/>
    <property type="match status" value="1"/>
</dbReference>
<dbReference type="PANTHER" id="PTHR43280">
    <property type="entry name" value="ARAC-FAMILY TRANSCRIPTIONAL REGULATOR"/>
    <property type="match status" value="1"/>
</dbReference>
<keyword evidence="2" id="KW-0238">DNA-binding</keyword>
<keyword evidence="3" id="KW-0804">Transcription</keyword>
<name>A0A1I2BCD3_9BACL</name>
<dbReference type="SUPFAM" id="SSF46689">
    <property type="entry name" value="Homeodomain-like"/>
    <property type="match status" value="2"/>
</dbReference>
<feature type="domain" description="HTH araC/xylS-type" evidence="5">
    <location>
        <begin position="431"/>
        <end position="529"/>
    </location>
</feature>
<dbReference type="SMART" id="SM00448">
    <property type="entry name" value="REC"/>
    <property type="match status" value="1"/>
</dbReference>
<dbReference type="OrthoDB" id="1974963at2"/>
<evidence type="ECO:0000256" key="4">
    <source>
        <dbReference type="PROSITE-ProRule" id="PRU00169"/>
    </source>
</evidence>
<feature type="domain" description="Response regulatory" evidence="6">
    <location>
        <begin position="4"/>
        <end position="121"/>
    </location>
</feature>
<protein>
    <submittedName>
        <fullName evidence="7">Two-component system, response regulator YesN</fullName>
    </submittedName>
</protein>
<dbReference type="InterPro" id="IPR011006">
    <property type="entry name" value="CheY-like_superfamily"/>
</dbReference>
<dbReference type="Proteomes" id="UP000198855">
    <property type="component" value="Unassembled WGS sequence"/>
</dbReference>
<dbReference type="Gene3D" id="3.40.50.2300">
    <property type="match status" value="1"/>
</dbReference>
<dbReference type="Gene3D" id="1.10.10.60">
    <property type="entry name" value="Homeodomain-like"/>
    <property type="match status" value="2"/>
</dbReference>
<feature type="modified residue" description="4-aspartylphosphate" evidence="4">
    <location>
        <position position="56"/>
    </location>
</feature>
<dbReference type="SMART" id="SM00342">
    <property type="entry name" value="HTH_ARAC"/>
    <property type="match status" value="1"/>
</dbReference>
<reference evidence="8" key="1">
    <citation type="submission" date="2016-10" db="EMBL/GenBank/DDBJ databases">
        <authorList>
            <person name="Varghese N."/>
            <person name="Submissions S."/>
        </authorList>
    </citation>
    <scope>NUCLEOTIDE SEQUENCE [LARGE SCALE GENOMIC DNA]</scope>
    <source>
        <strain evidence="8">CGMCC 1.10784</strain>
    </source>
</reference>
<dbReference type="GO" id="GO:0043565">
    <property type="term" value="F:sequence-specific DNA binding"/>
    <property type="evidence" value="ECO:0007669"/>
    <property type="project" value="InterPro"/>
</dbReference>
<dbReference type="GO" id="GO:0003700">
    <property type="term" value="F:DNA-binding transcription factor activity"/>
    <property type="evidence" value="ECO:0007669"/>
    <property type="project" value="InterPro"/>
</dbReference>
<evidence type="ECO:0000259" key="5">
    <source>
        <dbReference type="PROSITE" id="PS01124"/>
    </source>
</evidence>
<dbReference type="PROSITE" id="PS50110">
    <property type="entry name" value="RESPONSE_REGULATORY"/>
    <property type="match status" value="1"/>
</dbReference>
<evidence type="ECO:0000256" key="2">
    <source>
        <dbReference type="ARBA" id="ARBA00023125"/>
    </source>
</evidence>
<keyword evidence="4" id="KW-0597">Phosphoprotein</keyword>
<dbReference type="EMBL" id="FOMT01000003">
    <property type="protein sequence ID" value="SFE53709.1"/>
    <property type="molecule type" value="Genomic_DNA"/>
</dbReference>
<evidence type="ECO:0000313" key="7">
    <source>
        <dbReference type="EMBL" id="SFE53709.1"/>
    </source>
</evidence>
<dbReference type="InterPro" id="IPR009057">
    <property type="entry name" value="Homeodomain-like_sf"/>
</dbReference>
<keyword evidence="1" id="KW-0805">Transcription regulation</keyword>
<evidence type="ECO:0000256" key="3">
    <source>
        <dbReference type="ARBA" id="ARBA00023163"/>
    </source>
</evidence>
<organism evidence="7 8">
    <name type="scientific">Paenibacillus catalpae</name>
    <dbReference type="NCBI Taxonomy" id="1045775"/>
    <lineage>
        <taxon>Bacteria</taxon>
        <taxon>Bacillati</taxon>
        <taxon>Bacillota</taxon>
        <taxon>Bacilli</taxon>
        <taxon>Bacillales</taxon>
        <taxon>Paenibacillaceae</taxon>
        <taxon>Paenibacillus</taxon>
    </lineage>
</organism>
<dbReference type="PROSITE" id="PS01124">
    <property type="entry name" value="HTH_ARAC_FAMILY_2"/>
    <property type="match status" value="1"/>
</dbReference>
<dbReference type="PRINTS" id="PR00032">
    <property type="entry name" value="HTHARAC"/>
</dbReference>
<proteinExistence type="predicted"/>
<dbReference type="AlphaFoldDB" id="A0A1I2BCD3"/>
<keyword evidence="8" id="KW-1185">Reference proteome</keyword>
<evidence type="ECO:0000256" key="1">
    <source>
        <dbReference type="ARBA" id="ARBA00023015"/>
    </source>
</evidence>
<gene>
    <name evidence="7" type="ORF">SAMN05216378_3464</name>
</gene>